<name>A0A1I4CC31_9RHOB</name>
<dbReference type="EMBL" id="FOTF01000002">
    <property type="protein sequence ID" value="SFK77877.1"/>
    <property type="molecule type" value="Genomic_DNA"/>
</dbReference>
<dbReference type="PANTHER" id="PTHR35811:SF1">
    <property type="entry name" value="HTH OST-TYPE DOMAIN-CONTAINING PROTEIN"/>
    <property type="match status" value="1"/>
</dbReference>
<evidence type="ECO:0000313" key="3">
    <source>
        <dbReference type="EMBL" id="SFK77877.1"/>
    </source>
</evidence>
<sequence>MTEPRIALFVDGDNISPVHADLILKAVKRRGRVDVSRVYGQANRTSDWLTAPGFRMIHAGCGKNAADVLLCIDAIEMAITGVWDTFVIATSDGDFTHLVQRLRERGMTVCGIGEAKAPISFRTACSDFVQVGAQSKSAAKPNVSPEIKTEKPPELQPKPKLPDLSCFGQISKLDHDIIYMMMSQKTPAQGMKITDVNIRMKFDLGVLIGAVEEKTWRAYFSKRPDLYSLDPKGPDAKVRYRKPAISRAFQSVTLAAE</sequence>
<dbReference type="CDD" id="cd11297">
    <property type="entry name" value="PIN_LabA-like_N_1"/>
    <property type="match status" value="1"/>
</dbReference>
<dbReference type="Pfam" id="PF01936">
    <property type="entry name" value="NYN"/>
    <property type="match status" value="1"/>
</dbReference>
<protein>
    <submittedName>
        <fullName evidence="3">Uncharacterized conserved protein, LabA/DUF88 family</fullName>
    </submittedName>
</protein>
<accession>A0A1I4CC31</accession>
<feature type="domain" description="NYN" evidence="2">
    <location>
        <begin position="5"/>
        <end position="130"/>
    </location>
</feature>
<dbReference type="AlphaFoldDB" id="A0A1I4CC31"/>
<dbReference type="Proteomes" id="UP000199550">
    <property type="component" value="Unassembled WGS sequence"/>
</dbReference>
<feature type="region of interest" description="Disordered" evidence="1">
    <location>
        <begin position="139"/>
        <end position="158"/>
    </location>
</feature>
<keyword evidence="4" id="KW-1185">Reference proteome</keyword>
<dbReference type="RefSeq" id="WP_175499121.1">
    <property type="nucleotide sequence ID" value="NZ_FOTF01000002.1"/>
</dbReference>
<reference evidence="3 4" key="1">
    <citation type="submission" date="2016-10" db="EMBL/GenBank/DDBJ databases">
        <authorList>
            <person name="de Groot N.N."/>
        </authorList>
    </citation>
    <scope>NUCLEOTIDE SEQUENCE [LARGE SCALE GENOMIC DNA]</scope>
    <source>
        <strain evidence="3 4">DSM 16199</strain>
    </source>
</reference>
<dbReference type="GO" id="GO:0004540">
    <property type="term" value="F:RNA nuclease activity"/>
    <property type="evidence" value="ECO:0007669"/>
    <property type="project" value="InterPro"/>
</dbReference>
<gene>
    <name evidence="3" type="ORF">SAMN04488004_10240</name>
</gene>
<organism evidence="3 4">
    <name type="scientific">Loktanella salsilacus</name>
    <dbReference type="NCBI Taxonomy" id="195913"/>
    <lineage>
        <taxon>Bacteria</taxon>
        <taxon>Pseudomonadati</taxon>
        <taxon>Pseudomonadota</taxon>
        <taxon>Alphaproteobacteria</taxon>
        <taxon>Rhodobacterales</taxon>
        <taxon>Roseobacteraceae</taxon>
        <taxon>Loktanella</taxon>
    </lineage>
</organism>
<proteinExistence type="predicted"/>
<evidence type="ECO:0000259" key="2">
    <source>
        <dbReference type="Pfam" id="PF01936"/>
    </source>
</evidence>
<dbReference type="Gene3D" id="3.40.50.1010">
    <property type="entry name" value="5'-nuclease"/>
    <property type="match status" value="1"/>
</dbReference>
<evidence type="ECO:0000313" key="4">
    <source>
        <dbReference type="Proteomes" id="UP000199550"/>
    </source>
</evidence>
<dbReference type="STRING" id="195913.SAMN04488004_10240"/>
<evidence type="ECO:0000256" key="1">
    <source>
        <dbReference type="SAM" id="MobiDB-lite"/>
    </source>
</evidence>
<dbReference type="PANTHER" id="PTHR35811">
    <property type="entry name" value="SLR1870 PROTEIN"/>
    <property type="match status" value="1"/>
</dbReference>
<dbReference type="InterPro" id="IPR021139">
    <property type="entry name" value="NYN"/>
</dbReference>